<accession>A0A9X7JV16</accession>
<sequence>MTDESSFGARLKALRLERGLSQASLAGKEISTGYLSRLESGARQPTERVITYLAGQLGVDRMAFDALPAAGTPTGGGSALARTLSIAASCADDEPVEDLIDTVATADEEDPQLRWQALWLIARFWHSKGERTEELACLEKLAEVADGLGLPALQCRSRTQLARSLRSVGQVARALELAESAYHTAKDSGLSVSDTGTALLALVSAEAEAGRLADARAHSLELVALVEGGPDALRAEALWSAATVCSRQGDDEAVHEYLGQAMQALDSRADPILWARLRLAAASLYLQSRPALTEEARICLAQAETALLLIGTPVQQQELLVLQAHLAFEEGRYADARAAHDQLDFDNLVLTYRDRIRLQTLDSLLLIVEGHEQEGRARLKQLGEEARRASNMDLAAEIWRVLAETLENAAQAGTADRR</sequence>
<dbReference type="InterPro" id="IPR001387">
    <property type="entry name" value="Cro/C1-type_HTH"/>
</dbReference>
<protein>
    <submittedName>
        <fullName evidence="2">Transcriptional regulator</fullName>
    </submittedName>
</protein>
<dbReference type="Pfam" id="PF13560">
    <property type="entry name" value="HTH_31"/>
    <property type="match status" value="1"/>
</dbReference>
<dbReference type="GO" id="GO:0003677">
    <property type="term" value="F:DNA binding"/>
    <property type="evidence" value="ECO:0007669"/>
    <property type="project" value="InterPro"/>
</dbReference>
<gene>
    <name evidence="2" type="ORF">B7P34_01950</name>
</gene>
<reference evidence="2 3" key="1">
    <citation type="submission" date="2018-03" db="EMBL/GenBank/DDBJ databases">
        <title>Chitinolytic properties of Streptosporangium nondiastaticum TBG75A20.</title>
        <authorList>
            <person name="Gayathri V."/>
            <person name="Shiburaj S."/>
        </authorList>
    </citation>
    <scope>NUCLEOTIDE SEQUENCE [LARGE SCALE GENOMIC DNA]</scope>
    <source>
        <strain evidence="2 3">TBG75A20</strain>
    </source>
</reference>
<comment type="caution">
    <text evidence="2">The sequence shown here is derived from an EMBL/GenBank/DDBJ whole genome shotgun (WGS) entry which is preliminary data.</text>
</comment>
<dbReference type="InterPro" id="IPR011990">
    <property type="entry name" value="TPR-like_helical_dom_sf"/>
</dbReference>
<name>A0A9X7JV16_9ACTN</name>
<keyword evidence="3" id="KW-1185">Reference proteome</keyword>
<dbReference type="InterPro" id="IPR010982">
    <property type="entry name" value="Lambda_DNA-bd_dom_sf"/>
</dbReference>
<dbReference type="Gene3D" id="1.25.40.10">
    <property type="entry name" value="Tetratricopeptide repeat domain"/>
    <property type="match status" value="1"/>
</dbReference>
<dbReference type="PROSITE" id="PS50943">
    <property type="entry name" value="HTH_CROC1"/>
    <property type="match status" value="1"/>
</dbReference>
<dbReference type="Proteomes" id="UP000242427">
    <property type="component" value="Unassembled WGS sequence"/>
</dbReference>
<proteinExistence type="predicted"/>
<dbReference type="SUPFAM" id="SSF48452">
    <property type="entry name" value="TPR-like"/>
    <property type="match status" value="1"/>
</dbReference>
<dbReference type="SUPFAM" id="SSF47413">
    <property type="entry name" value="lambda repressor-like DNA-binding domains"/>
    <property type="match status" value="1"/>
</dbReference>
<dbReference type="SMART" id="SM00530">
    <property type="entry name" value="HTH_XRE"/>
    <property type="match status" value="1"/>
</dbReference>
<dbReference type="CDD" id="cd00093">
    <property type="entry name" value="HTH_XRE"/>
    <property type="match status" value="1"/>
</dbReference>
<dbReference type="Gene3D" id="1.10.260.40">
    <property type="entry name" value="lambda repressor-like DNA-binding domains"/>
    <property type="match status" value="1"/>
</dbReference>
<dbReference type="RefSeq" id="WP_106673998.1">
    <property type="nucleotide sequence ID" value="NZ_PXWG01000002.1"/>
</dbReference>
<evidence type="ECO:0000313" key="3">
    <source>
        <dbReference type="Proteomes" id="UP000242427"/>
    </source>
</evidence>
<dbReference type="EMBL" id="PXWG01000002">
    <property type="protein sequence ID" value="PSJ30347.1"/>
    <property type="molecule type" value="Genomic_DNA"/>
</dbReference>
<dbReference type="OrthoDB" id="3543522at2"/>
<feature type="domain" description="HTH cro/C1-type" evidence="1">
    <location>
        <begin position="11"/>
        <end position="64"/>
    </location>
</feature>
<evidence type="ECO:0000259" key="1">
    <source>
        <dbReference type="PROSITE" id="PS50943"/>
    </source>
</evidence>
<dbReference type="AlphaFoldDB" id="A0A9X7JV16"/>
<evidence type="ECO:0000313" key="2">
    <source>
        <dbReference type="EMBL" id="PSJ30347.1"/>
    </source>
</evidence>
<organism evidence="2 3">
    <name type="scientific">Streptosporangium nondiastaticum</name>
    <dbReference type="NCBI Taxonomy" id="35764"/>
    <lineage>
        <taxon>Bacteria</taxon>
        <taxon>Bacillati</taxon>
        <taxon>Actinomycetota</taxon>
        <taxon>Actinomycetes</taxon>
        <taxon>Streptosporangiales</taxon>
        <taxon>Streptosporangiaceae</taxon>
        <taxon>Streptosporangium</taxon>
    </lineage>
</organism>